<name>A0A4C1UFJ1_EUMVA</name>
<organism evidence="1 2">
    <name type="scientific">Eumeta variegata</name>
    <name type="common">Bagworm moth</name>
    <name type="synonym">Eumeta japonica</name>
    <dbReference type="NCBI Taxonomy" id="151549"/>
    <lineage>
        <taxon>Eukaryota</taxon>
        <taxon>Metazoa</taxon>
        <taxon>Ecdysozoa</taxon>
        <taxon>Arthropoda</taxon>
        <taxon>Hexapoda</taxon>
        <taxon>Insecta</taxon>
        <taxon>Pterygota</taxon>
        <taxon>Neoptera</taxon>
        <taxon>Endopterygota</taxon>
        <taxon>Lepidoptera</taxon>
        <taxon>Glossata</taxon>
        <taxon>Ditrysia</taxon>
        <taxon>Tineoidea</taxon>
        <taxon>Psychidae</taxon>
        <taxon>Oiketicinae</taxon>
        <taxon>Eumeta</taxon>
    </lineage>
</organism>
<dbReference type="AlphaFoldDB" id="A0A4C1UFJ1"/>
<accession>A0A4C1UFJ1</accession>
<protein>
    <submittedName>
        <fullName evidence="1">Uncharacterized protein</fullName>
    </submittedName>
</protein>
<evidence type="ECO:0000313" key="2">
    <source>
        <dbReference type="Proteomes" id="UP000299102"/>
    </source>
</evidence>
<gene>
    <name evidence="1" type="ORF">EVAR_15890_1</name>
</gene>
<keyword evidence="2" id="KW-1185">Reference proteome</keyword>
<dbReference type="EMBL" id="BGZK01000164">
    <property type="protein sequence ID" value="GBP24684.1"/>
    <property type="molecule type" value="Genomic_DNA"/>
</dbReference>
<proteinExistence type="predicted"/>
<comment type="caution">
    <text evidence="1">The sequence shown here is derived from an EMBL/GenBank/DDBJ whole genome shotgun (WGS) entry which is preliminary data.</text>
</comment>
<evidence type="ECO:0000313" key="1">
    <source>
        <dbReference type="EMBL" id="GBP24684.1"/>
    </source>
</evidence>
<sequence length="123" mass="13321">MSVPDSATVLLTTTQAGYQVPATRAVKWIVYSDEKALSAHNFALVVNRQLTALVGQYTIHSIISFSQIYESRDDFLALEGSLNAGYISINGGPALFQKQVQCLSPSPASASRLFLLPVVRDTC</sequence>
<dbReference type="Proteomes" id="UP000299102">
    <property type="component" value="Unassembled WGS sequence"/>
</dbReference>
<reference evidence="1 2" key="1">
    <citation type="journal article" date="2019" name="Commun. Biol.">
        <title>The bagworm genome reveals a unique fibroin gene that provides high tensile strength.</title>
        <authorList>
            <person name="Kono N."/>
            <person name="Nakamura H."/>
            <person name="Ohtoshi R."/>
            <person name="Tomita M."/>
            <person name="Numata K."/>
            <person name="Arakawa K."/>
        </authorList>
    </citation>
    <scope>NUCLEOTIDE SEQUENCE [LARGE SCALE GENOMIC DNA]</scope>
</reference>